<organism evidence="2 3">
    <name type="scientific">Brassica cretica</name>
    <name type="common">Mustard</name>
    <dbReference type="NCBI Taxonomy" id="69181"/>
    <lineage>
        <taxon>Eukaryota</taxon>
        <taxon>Viridiplantae</taxon>
        <taxon>Streptophyta</taxon>
        <taxon>Embryophyta</taxon>
        <taxon>Tracheophyta</taxon>
        <taxon>Spermatophyta</taxon>
        <taxon>Magnoliopsida</taxon>
        <taxon>eudicotyledons</taxon>
        <taxon>Gunneridae</taxon>
        <taxon>Pentapetalae</taxon>
        <taxon>rosids</taxon>
        <taxon>malvids</taxon>
        <taxon>Brassicales</taxon>
        <taxon>Brassicaceae</taxon>
        <taxon>Brassiceae</taxon>
        <taxon>Brassica</taxon>
    </lineage>
</organism>
<name>A0A8S9S2X1_BRACR</name>
<feature type="region of interest" description="Disordered" evidence="1">
    <location>
        <begin position="91"/>
        <end position="111"/>
    </location>
</feature>
<dbReference type="EMBL" id="QGKX02000088">
    <property type="protein sequence ID" value="KAF3587066.1"/>
    <property type="molecule type" value="Genomic_DNA"/>
</dbReference>
<protein>
    <submittedName>
        <fullName evidence="2">Uncharacterized protein</fullName>
    </submittedName>
</protein>
<comment type="caution">
    <text evidence="2">The sequence shown here is derived from an EMBL/GenBank/DDBJ whole genome shotgun (WGS) entry which is preliminary data.</text>
</comment>
<accession>A0A8S9S2X1</accession>
<sequence>MQHTDQYFNTKQCISRLGSYATGIASPSFKWCETLPPDKPQSRCRCWEVRAHRVPPPDFLHRLTTPTLENAATRCLREPKSQTIFHRFPNRRSDCLTTAPGSRSKPEEGSH</sequence>
<dbReference type="Proteomes" id="UP000712600">
    <property type="component" value="Unassembled WGS sequence"/>
</dbReference>
<evidence type="ECO:0000313" key="2">
    <source>
        <dbReference type="EMBL" id="KAF3587066.1"/>
    </source>
</evidence>
<proteinExistence type="predicted"/>
<evidence type="ECO:0000256" key="1">
    <source>
        <dbReference type="SAM" id="MobiDB-lite"/>
    </source>
</evidence>
<dbReference type="AlphaFoldDB" id="A0A8S9S2X1"/>
<gene>
    <name evidence="2" type="ORF">F2Q69_00026290</name>
</gene>
<evidence type="ECO:0000313" key="3">
    <source>
        <dbReference type="Proteomes" id="UP000712600"/>
    </source>
</evidence>
<reference evidence="2" key="1">
    <citation type="submission" date="2019-12" db="EMBL/GenBank/DDBJ databases">
        <title>Genome sequencing and annotation of Brassica cretica.</title>
        <authorList>
            <person name="Studholme D.J."/>
            <person name="Sarris P."/>
        </authorList>
    </citation>
    <scope>NUCLEOTIDE SEQUENCE</scope>
    <source>
        <strain evidence="2">PFS-109/04</strain>
        <tissue evidence="2">Leaf</tissue>
    </source>
</reference>